<feature type="region of interest" description="Disordered" evidence="4">
    <location>
        <begin position="1"/>
        <end position="40"/>
    </location>
</feature>
<dbReference type="GO" id="GO:0003924">
    <property type="term" value="F:GTPase activity"/>
    <property type="evidence" value="ECO:0007669"/>
    <property type="project" value="UniProtKB-UniRule"/>
</dbReference>
<reference evidence="7 8" key="1">
    <citation type="submission" date="2020-08" db="EMBL/GenBank/DDBJ databases">
        <title>Bridging the membrane lipid divide: bacteria of the FCB group superphylum have the potential to synthesize archaeal ether lipids.</title>
        <authorList>
            <person name="Villanueva L."/>
            <person name="Von Meijenfeldt F.A.B."/>
            <person name="Westbye A.B."/>
            <person name="Yadav S."/>
            <person name="Hopmans E.C."/>
            <person name="Dutilh B.E."/>
            <person name="Sinninghe Damste J.S."/>
        </authorList>
    </citation>
    <scope>NUCLEOTIDE SEQUENCE [LARGE SCALE GENOMIC DNA]</scope>
    <source>
        <strain evidence="7">NIOZ-UU36</strain>
    </source>
</reference>
<keyword evidence="3" id="KW-0699">rRNA-binding</keyword>
<evidence type="ECO:0000259" key="6">
    <source>
        <dbReference type="PROSITE" id="PS51721"/>
    </source>
</evidence>
<feature type="binding site" evidence="3">
    <location>
        <begin position="210"/>
        <end position="213"/>
    </location>
    <ligand>
        <name>GTP</name>
        <dbReference type="ChEBI" id="CHEBI:37565"/>
    </ligand>
</feature>
<dbReference type="Gene3D" id="2.40.50.140">
    <property type="entry name" value="Nucleic acid-binding proteins"/>
    <property type="match status" value="1"/>
</dbReference>
<feature type="compositionally biased region" description="Basic residues" evidence="4">
    <location>
        <begin position="1"/>
        <end position="28"/>
    </location>
</feature>
<feature type="binding site" evidence="3">
    <location>
        <position position="354"/>
    </location>
    <ligand>
        <name>Zn(2+)</name>
        <dbReference type="ChEBI" id="CHEBI:29105"/>
    </ligand>
</feature>
<dbReference type="PANTHER" id="PTHR32120:SF11">
    <property type="entry name" value="SMALL RIBOSOMAL SUBUNIT BIOGENESIS GTPASE RSGA 1, MITOCHONDRIAL-RELATED"/>
    <property type="match status" value="1"/>
</dbReference>
<dbReference type="Gene3D" id="1.10.40.50">
    <property type="entry name" value="Probable gtpase engc, domain 3"/>
    <property type="match status" value="1"/>
</dbReference>
<feature type="domain" description="CP-type G" evidence="6">
    <location>
        <begin position="161"/>
        <end position="323"/>
    </location>
</feature>
<keyword evidence="3" id="KW-0690">Ribosome biogenesis</keyword>
<evidence type="ECO:0000256" key="2">
    <source>
        <dbReference type="ARBA" id="ARBA00023134"/>
    </source>
</evidence>
<feature type="binding site" evidence="3">
    <location>
        <begin position="262"/>
        <end position="270"/>
    </location>
    <ligand>
        <name>GTP</name>
        <dbReference type="ChEBI" id="CHEBI:37565"/>
    </ligand>
</feature>
<keyword evidence="3" id="KW-0479">Metal-binding</keyword>
<comment type="caution">
    <text evidence="7">The sequence shown here is derived from an EMBL/GenBank/DDBJ whole genome shotgun (WGS) entry which is preliminary data.</text>
</comment>
<protein>
    <recommendedName>
        <fullName evidence="3">Small ribosomal subunit biogenesis GTPase RsgA</fullName>
        <ecNumber evidence="3">3.6.1.-</ecNumber>
    </recommendedName>
</protein>
<dbReference type="SUPFAM" id="SSF50249">
    <property type="entry name" value="Nucleic acid-binding proteins"/>
    <property type="match status" value="1"/>
</dbReference>
<keyword evidence="3" id="KW-0862">Zinc</keyword>
<gene>
    <name evidence="3 7" type="primary">rsgA</name>
    <name evidence="7" type="ORF">H8E29_15680</name>
</gene>
<dbReference type="GO" id="GO:0005737">
    <property type="term" value="C:cytoplasm"/>
    <property type="evidence" value="ECO:0007669"/>
    <property type="project" value="UniProtKB-SubCell"/>
</dbReference>
<evidence type="ECO:0000256" key="1">
    <source>
        <dbReference type="ARBA" id="ARBA00022741"/>
    </source>
</evidence>
<comment type="function">
    <text evidence="3">One of several proteins that assist in the late maturation steps of the functional core of the 30S ribosomal subunit. Helps release RbfA from mature subunits. May play a role in the assembly of ribosomal proteins into the subunit. Circularly permuted GTPase that catalyzes slow GTP hydrolysis, GTPase activity is stimulated by the 30S ribosomal subunit.</text>
</comment>
<dbReference type="InterPro" id="IPR030378">
    <property type="entry name" value="G_CP_dom"/>
</dbReference>
<dbReference type="EMBL" id="JACNJN010000186">
    <property type="protein sequence ID" value="MBC8336702.1"/>
    <property type="molecule type" value="Genomic_DNA"/>
</dbReference>
<dbReference type="GO" id="GO:0005525">
    <property type="term" value="F:GTP binding"/>
    <property type="evidence" value="ECO:0007669"/>
    <property type="project" value="UniProtKB-UniRule"/>
</dbReference>
<organism evidence="7 8">
    <name type="scientific">Candidatus Desulfolinea nitratireducens</name>
    <dbReference type="NCBI Taxonomy" id="2841698"/>
    <lineage>
        <taxon>Bacteria</taxon>
        <taxon>Bacillati</taxon>
        <taxon>Chloroflexota</taxon>
        <taxon>Anaerolineae</taxon>
        <taxon>Anaerolineales</taxon>
        <taxon>Anaerolineales incertae sedis</taxon>
        <taxon>Candidatus Desulfolinea</taxon>
    </lineage>
</organism>
<feature type="binding site" evidence="3">
    <location>
        <position position="352"/>
    </location>
    <ligand>
        <name>Zn(2+)</name>
        <dbReference type="ChEBI" id="CHEBI:29105"/>
    </ligand>
</feature>
<dbReference type="AlphaFoldDB" id="A0A8J6TKK2"/>
<keyword evidence="3" id="KW-0378">Hydrolase</keyword>
<dbReference type="PROSITE" id="PS51721">
    <property type="entry name" value="G_CP"/>
    <property type="match status" value="1"/>
</dbReference>
<proteinExistence type="inferred from homology"/>
<feature type="binding site" evidence="3">
    <location>
        <position position="347"/>
    </location>
    <ligand>
        <name>Zn(2+)</name>
        <dbReference type="ChEBI" id="CHEBI:29105"/>
    </ligand>
</feature>
<dbReference type="GO" id="GO:0042274">
    <property type="term" value="P:ribosomal small subunit biogenesis"/>
    <property type="evidence" value="ECO:0007669"/>
    <property type="project" value="UniProtKB-UniRule"/>
</dbReference>
<accession>A0A8J6TKK2</accession>
<dbReference type="GO" id="GO:0046872">
    <property type="term" value="F:metal ion binding"/>
    <property type="evidence" value="ECO:0007669"/>
    <property type="project" value="UniProtKB-KW"/>
</dbReference>
<evidence type="ECO:0000313" key="8">
    <source>
        <dbReference type="Proteomes" id="UP000614469"/>
    </source>
</evidence>
<keyword evidence="3" id="KW-0963">Cytoplasm</keyword>
<keyword evidence="3" id="KW-0694">RNA-binding</keyword>
<dbReference type="InterPro" id="IPR004881">
    <property type="entry name" value="Ribosome_biogen_GTPase_RsgA"/>
</dbReference>
<dbReference type="SUPFAM" id="SSF52540">
    <property type="entry name" value="P-loop containing nucleoside triphosphate hydrolases"/>
    <property type="match status" value="1"/>
</dbReference>
<dbReference type="InterPro" id="IPR027417">
    <property type="entry name" value="P-loop_NTPase"/>
</dbReference>
<dbReference type="PANTHER" id="PTHR32120">
    <property type="entry name" value="SMALL RIBOSOMAL SUBUNIT BIOGENESIS GTPASE RSGA"/>
    <property type="match status" value="1"/>
</dbReference>
<dbReference type="PROSITE" id="PS50936">
    <property type="entry name" value="ENGC_GTPASE"/>
    <property type="match status" value="1"/>
</dbReference>
<dbReference type="GO" id="GO:0019843">
    <property type="term" value="F:rRNA binding"/>
    <property type="evidence" value="ECO:0007669"/>
    <property type="project" value="UniProtKB-KW"/>
</dbReference>
<name>A0A8J6TKK2_9CHLR</name>
<evidence type="ECO:0000259" key="5">
    <source>
        <dbReference type="PROSITE" id="PS50936"/>
    </source>
</evidence>
<feature type="domain" description="EngC GTPase" evidence="5">
    <location>
        <begin position="170"/>
        <end position="321"/>
    </location>
</feature>
<feature type="binding site" evidence="3">
    <location>
        <position position="360"/>
    </location>
    <ligand>
        <name>Zn(2+)</name>
        <dbReference type="ChEBI" id="CHEBI:29105"/>
    </ligand>
</feature>
<dbReference type="NCBIfam" id="TIGR00157">
    <property type="entry name" value="ribosome small subunit-dependent GTPase A"/>
    <property type="match status" value="1"/>
</dbReference>
<dbReference type="Pfam" id="PF03193">
    <property type="entry name" value="RsgA_GTPase"/>
    <property type="match status" value="1"/>
</dbReference>
<keyword evidence="2 3" id="KW-0342">GTP-binding</keyword>
<dbReference type="Proteomes" id="UP000614469">
    <property type="component" value="Unassembled WGS sequence"/>
</dbReference>
<comment type="similarity">
    <text evidence="3">Belongs to the TRAFAC class YlqF/YawG GTPase family. RsgA subfamily.</text>
</comment>
<evidence type="ECO:0000256" key="4">
    <source>
        <dbReference type="SAM" id="MobiDB-lite"/>
    </source>
</evidence>
<dbReference type="CDD" id="cd01854">
    <property type="entry name" value="YjeQ_EngC"/>
    <property type="match status" value="1"/>
</dbReference>
<dbReference type="InterPro" id="IPR010914">
    <property type="entry name" value="RsgA_GTPase_dom"/>
</dbReference>
<comment type="cofactor">
    <cofactor evidence="3">
        <name>Zn(2+)</name>
        <dbReference type="ChEBI" id="CHEBI:29105"/>
    </cofactor>
    <text evidence="3">Binds 1 zinc ion per subunit.</text>
</comment>
<evidence type="ECO:0000256" key="3">
    <source>
        <dbReference type="HAMAP-Rule" id="MF_01820"/>
    </source>
</evidence>
<comment type="subunit">
    <text evidence="3">Monomer. Associates with 30S ribosomal subunit, binds 16S rRNA.</text>
</comment>
<keyword evidence="1 3" id="KW-0547">Nucleotide-binding</keyword>
<sequence>MKKHSRKERLRDARRKTGNNRSTKKPRRKDWGSDYSDDWDGGDYLIDERILPRGEHERRRKLEALAFDESLTQPETAPVVDADSAITGLVVEVSSGLCRVEINDETLLCSLRGNLKIQETGYSNLVAVGDHVIISRDGSESGVVESVLPRRSVLVRPHGRVLSLRQIVVANVDQILIVASWREPHIWPELLDRYLIAAQRNDLEAIICINKIDLIEDQMAFDAIVQPYSALGYRLVLASAVTGEGIDELRTILGESATVLAGLSGVGKSSLLTAIQPDLDLHTRSVAERGLFRGQGRHTTTQASLWKLENGGIVIDTPGIRSFGLAGITQSELAGWYPEMASLSGSCRYADCTHLNEPECMIKDAVKSGRVSQPRYKNYSTIRESLPVS</sequence>
<dbReference type="Gene3D" id="3.40.50.300">
    <property type="entry name" value="P-loop containing nucleotide triphosphate hydrolases"/>
    <property type="match status" value="1"/>
</dbReference>
<comment type="subcellular location">
    <subcellularLocation>
        <location evidence="3">Cytoplasm</location>
    </subcellularLocation>
</comment>
<evidence type="ECO:0000313" key="7">
    <source>
        <dbReference type="EMBL" id="MBC8336702.1"/>
    </source>
</evidence>
<dbReference type="EC" id="3.6.1.-" evidence="3"/>
<dbReference type="InterPro" id="IPR012340">
    <property type="entry name" value="NA-bd_OB-fold"/>
</dbReference>
<dbReference type="HAMAP" id="MF_01820">
    <property type="entry name" value="GTPase_RsgA"/>
    <property type="match status" value="1"/>
</dbReference>